<evidence type="ECO:0000313" key="3">
    <source>
        <dbReference type="Proteomes" id="UP001066276"/>
    </source>
</evidence>
<name>A0AAV7V2R9_PLEWA</name>
<dbReference type="EMBL" id="JANPWB010000004">
    <property type="protein sequence ID" value="KAJ1194258.1"/>
    <property type="molecule type" value="Genomic_DNA"/>
</dbReference>
<organism evidence="2 3">
    <name type="scientific">Pleurodeles waltl</name>
    <name type="common">Iberian ribbed newt</name>
    <dbReference type="NCBI Taxonomy" id="8319"/>
    <lineage>
        <taxon>Eukaryota</taxon>
        <taxon>Metazoa</taxon>
        <taxon>Chordata</taxon>
        <taxon>Craniata</taxon>
        <taxon>Vertebrata</taxon>
        <taxon>Euteleostomi</taxon>
        <taxon>Amphibia</taxon>
        <taxon>Batrachia</taxon>
        <taxon>Caudata</taxon>
        <taxon>Salamandroidea</taxon>
        <taxon>Salamandridae</taxon>
        <taxon>Pleurodelinae</taxon>
        <taxon>Pleurodeles</taxon>
    </lineage>
</organism>
<evidence type="ECO:0000313" key="2">
    <source>
        <dbReference type="EMBL" id="KAJ1194258.1"/>
    </source>
</evidence>
<accession>A0AAV7V2R9</accession>
<evidence type="ECO:0000256" key="1">
    <source>
        <dbReference type="SAM" id="MobiDB-lite"/>
    </source>
</evidence>
<feature type="compositionally biased region" description="Polar residues" evidence="1">
    <location>
        <begin position="34"/>
        <end position="43"/>
    </location>
</feature>
<protein>
    <submittedName>
        <fullName evidence="2">Uncharacterized protein</fullName>
    </submittedName>
</protein>
<sequence length="74" mass="8398">MLGSCVYRKRRCSPKPLQGCETRPFGRLPDPSCQRYNSNQQQGDAGWSGPGAAVILGFAEKWREERRGKTQDRQ</sequence>
<feature type="region of interest" description="Disordered" evidence="1">
    <location>
        <begin position="31"/>
        <end position="51"/>
    </location>
</feature>
<dbReference type="Proteomes" id="UP001066276">
    <property type="component" value="Chromosome 2_2"/>
</dbReference>
<comment type="caution">
    <text evidence="2">The sequence shown here is derived from an EMBL/GenBank/DDBJ whole genome shotgun (WGS) entry which is preliminary data.</text>
</comment>
<reference evidence="2" key="1">
    <citation type="journal article" date="2022" name="bioRxiv">
        <title>Sequencing and chromosome-scale assembly of the giantPleurodeles waltlgenome.</title>
        <authorList>
            <person name="Brown T."/>
            <person name="Elewa A."/>
            <person name="Iarovenko S."/>
            <person name="Subramanian E."/>
            <person name="Araus A.J."/>
            <person name="Petzold A."/>
            <person name="Susuki M."/>
            <person name="Suzuki K.-i.T."/>
            <person name="Hayashi T."/>
            <person name="Toyoda A."/>
            <person name="Oliveira C."/>
            <person name="Osipova E."/>
            <person name="Leigh N.D."/>
            <person name="Simon A."/>
            <person name="Yun M.H."/>
        </authorList>
    </citation>
    <scope>NUCLEOTIDE SEQUENCE</scope>
    <source>
        <strain evidence="2">20211129_DDA</strain>
        <tissue evidence="2">Liver</tissue>
    </source>
</reference>
<gene>
    <name evidence="2" type="ORF">NDU88_003547</name>
</gene>
<keyword evidence="3" id="KW-1185">Reference proteome</keyword>
<dbReference type="AlphaFoldDB" id="A0AAV7V2R9"/>
<proteinExistence type="predicted"/>